<keyword evidence="6" id="KW-0704">Schiff base</keyword>
<evidence type="ECO:0000256" key="2">
    <source>
        <dbReference type="ARBA" id="ARBA00011738"/>
    </source>
</evidence>
<dbReference type="Pfam" id="PF00702">
    <property type="entry name" value="Hydrolase"/>
    <property type="match status" value="1"/>
</dbReference>
<feature type="region of interest" description="Disordered" evidence="7">
    <location>
        <begin position="396"/>
        <end position="446"/>
    </location>
</feature>
<protein>
    <recommendedName>
        <fullName evidence="10">Phosphonoacetaldehyde hydrolase</fullName>
    </recommendedName>
</protein>
<dbReference type="Pfam" id="PF07004">
    <property type="entry name" value="SHIPPO-rpt"/>
    <property type="match status" value="5"/>
</dbReference>
<dbReference type="InterPro" id="IPR051291">
    <property type="entry name" value="CIMAP"/>
</dbReference>
<feature type="region of interest" description="Disordered" evidence="7">
    <location>
        <begin position="1"/>
        <end position="39"/>
    </location>
</feature>
<evidence type="ECO:0000256" key="1">
    <source>
        <dbReference type="ARBA" id="ARBA00001946"/>
    </source>
</evidence>
<organism evidence="8 9">
    <name type="scientific">Pocillopora meandrina</name>
    <dbReference type="NCBI Taxonomy" id="46732"/>
    <lineage>
        <taxon>Eukaryota</taxon>
        <taxon>Metazoa</taxon>
        <taxon>Cnidaria</taxon>
        <taxon>Anthozoa</taxon>
        <taxon>Hexacorallia</taxon>
        <taxon>Scleractinia</taxon>
        <taxon>Astrocoeniina</taxon>
        <taxon>Pocilloporidae</taxon>
        <taxon>Pocillopora</taxon>
    </lineage>
</organism>
<feature type="compositionally biased region" description="Basic and acidic residues" evidence="7">
    <location>
        <begin position="409"/>
        <end position="420"/>
    </location>
</feature>
<feature type="region of interest" description="Disordered" evidence="7">
    <location>
        <begin position="492"/>
        <end position="515"/>
    </location>
</feature>
<comment type="subunit">
    <text evidence="2">Homodimer.</text>
</comment>
<dbReference type="InterPro" id="IPR006323">
    <property type="entry name" value="Phosphonoacetald_hydro"/>
</dbReference>
<keyword evidence="5" id="KW-0460">Magnesium</keyword>
<evidence type="ECO:0000256" key="7">
    <source>
        <dbReference type="SAM" id="MobiDB-lite"/>
    </source>
</evidence>
<name>A0AAU9W7R0_9CNID</name>
<dbReference type="InterPro" id="IPR023214">
    <property type="entry name" value="HAD_sf"/>
</dbReference>
<dbReference type="Gene3D" id="1.10.150.240">
    <property type="entry name" value="Putative phosphatase, domain 2"/>
    <property type="match status" value="1"/>
</dbReference>
<evidence type="ECO:0000256" key="5">
    <source>
        <dbReference type="ARBA" id="ARBA00022842"/>
    </source>
</evidence>
<evidence type="ECO:0000313" key="9">
    <source>
        <dbReference type="Proteomes" id="UP001159428"/>
    </source>
</evidence>
<feature type="region of interest" description="Disordered" evidence="7">
    <location>
        <begin position="209"/>
        <end position="228"/>
    </location>
</feature>
<evidence type="ECO:0000313" key="8">
    <source>
        <dbReference type="EMBL" id="CAH3104618.1"/>
    </source>
</evidence>
<evidence type="ECO:0008006" key="10">
    <source>
        <dbReference type="Google" id="ProtNLM"/>
    </source>
</evidence>
<feature type="compositionally biased region" description="Polar residues" evidence="7">
    <location>
        <begin position="10"/>
        <end position="21"/>
    </location>
</feature>
<dbReference type="PANTHER" id="PTHR21580:SF60">
    <property type="entry name" value="SPERM-TAIL PG-RICH REPEAT-CONTAINING PROTEIN 2"/>
    <property type="match status" value="1"/>
</dbReference>
<comment type="cofactor">
    <cofactor evidence="1">
        <name>Mg(2+)</name>
        <dbReference type="ChEBI" id="CHEBI:18420"/>
    </cofactor>
</comment>
<sequence length="868" mass="96471">MYDRAPRSLTKPTDSTGQNVGPGSYEAAEHGRTKHDGYAPFLSMTARETFLDVGDNVMAAPGPGQYDPGIMGERVRGGHTLANRASRFSDKQSHTPGPGAYNLQKRSDWLRENQPQKALPPDIQVQEGMKDGSLYKTSRITFQRKADPPSIPSPGKAYGYEEGADGTLRPQDVPNRDSTMGPAYYSVNHRETATVQRYRGVHFGNRTSKRMQFKGTGGPGPGQYDPFRDPGIRAPIDLVIEESRKQPFESKLPRYHESIVVVEEKKAVPGPGKYEIRSQFSAKPPPVNQDEPIIHPPFGTQSRRFGDSKKDTPAPGTYNDPRNSLEILKRTTGLKRSPFGQTSVRFHGEHHVKRTPGPGSYSIPDMTSELIRKAHVESSRKGAFGSTAARIAPMMRRKEEQMPGPAHYLTKDKAKSKDDPPSSTFVSSTGRLHTPPGVVLDNPPPGSYEVGISYDSTQGRVLYSNAQRTNKNTKKKGAFLSSSNRFYGQRQVMSEEGDPGPGQYELKDGSARGGLMTTREQRFKSSRNENPGPGSYEVCLVMHLPQKAVTGSRVNFFPFHSSAESITDAFYAQGNIQCHLKQSCALLKNPRSEYRMVRQYQGKIKAVIFDWSGTVLDCGVYSPAVVFNEVFKNEGVPITMEEAREPMGMHKRVHIRKVTEMESVRRRWFEKFGRFPNEDDVERMFQNFVPLQLDCILDYSQMITGAVDTVNYLRNNMNLKIGSTTGFTKSMLDVLKVAATKQGYTPDCYVAADEVPQARPYPYMVWLSAIRLDVNPIEALVKVDDTADGVREGTSAGCWSVGLAKTGNYVGLNEEEIASLSDDDLERKLKRSYDILANAGAHYVIDSISDLPPVIEDINRRLASGEKP</sequence>
<dbReference type="FunFam" id="1.10.150.240:FF:000006">
    <property type="entry name" value="Phosphonoacetaldehyde hydrolase"/>
    <property type="match status" value="1"/>
</dbReference>
<dbReference type="InterPro" id="IPR023198">
    <property type="entry name" value="PGP-like_dom2"/>
</dbReference>
<dbReference type="InterPro" id="IPR010736">
    <property type="entry name" value="SHIPPO-rpt"/>
</dbReference>
<keyword evidence="4" id="KW-0378">Hydrolase</keyword>
<keyword evidence="9" id="KW-1185">Reference proteome</keyword>
<accession>A0AAU9W7R0</accession>
<dbReference type="Gene3D" id="3.40.50.1000">
    <property type="entry name" value="HAD superfamily/HAD-like"/>
    <property type="match status" value="1"/>
</dbReference>
<dbReference type="EMBL" id="CALNXJ010000009">
    <property type="protein sequence ID" value="CAH3104618.1"/>
    <property type="molecule type" value="Genomic_DNA"/>
</dbReference>
<dbReference type="SFLD" id="SFLDG01129">
    <property type="entry name" value="C1.5:_HAD__Beta-PGM__Phosphata"/>
    <property type="match status" value="1"/>
</dbReference>
<evidence type="ECO:0000256" key="3">
    <source>
        <dbReference type="ARBA" id="ARBA00022723"/>
    </source>
</evidence>
<dbReference type="GO" id="GO:0019700">
    <property type="term" value="P:organic phosphonate catabolic process"/>
    <property type="evidence" value="ECO:0007669"/>
    <property type="project" value="InterPro"/>
</dbReference>
<dbReference type="GO" id="GO:0046872">
    <property type="term" value="F:metal ion binding"/>
    <property type="evidence" value="ECO:0007669"/>
    <property type="project" value="UniProtKB-KW"/>
</dbReference>
<reference evidence="8 9" key="1">
    <citation type="submission" date="2022-05" db="EMBL/GenBank/DDBJ databases">
        <authorList>
            <consortium name="Genoscope - CEA"/>
            <person name="William W."/>
        </authorList>
    </citation>
    <scope>NUCLEOTIDE SEQUENCE [LARGE SCALE GENOMIC DNA]</scope>
</reference>
<gene>
    <name evidence="8" type="ORF">PMEA_00034811</name>
</gene>
<proteinExistence type="inferred from homology"/>
<dbReference type="NCBIfam" id="TIGR01422">
    <property type="entry name" value="phosphonatase"/>
    <property type="match status" value="1"/>
</dbReference>
<dbReference type="Proteomes" id="UP001159428">
    <property type="component" value="Unassembled WGS sequence"/>
</dbReference>
<feature type="region of interest" description="Disordered" evidence="7">
    <location>
        <begin position="281"/>
        <end position="326"/>
    </location>
</feature>
<evidence type="ECO:0000256" key="6">
    <source>
        <dbReference type="ARBA" id="ARBA00023270"/>
    </source>
</evidence>
<comment type="caution">
    <text evidence="8">The sequence shown here is derived from an EMBL/GenBank/DDBJ whole genome shotgun (WGS) entry which is preliminary data.</text>
</comment>
<dbReference type="GO" id="GO:0050194">
    <property type="term" value="F:phosphonoacetaldehyde hydrolase activity"/>
    <property type="evidence" value="ECO:0007669"/>
    <property type="project" value="InterPro"/>
</dbReference>
<dbReference type="SFLD" id="SFLDS00003">
    <property type="entry name" value="Haloacid_Dehalogenase"/>
    <property type="match status" value="1"/>
</dbReference>
<dbReference type="SUPFAM" id="SSF56784">
    <property type="entry name" value="HAD-like"/>
    <property type="match status" value="1"/>
</dbReference>
<dbReference type="HAMAP" id="MF_01375">
    <property type="entry name" value="PhnX"/>
    <property type="match status" value="1"/>
</dbReference>
<dbReference type="AlphaFoldDB" id="A0AAU9W7R0"/>
<feature type="compositionally biased region" description="Basic and acidic residues" evidence="7">
    <location>
        <begin position="27"/>
        <end position="37"/>
    </location>
</feature>
<dbReference type="InterPro" id="IPR036412">
    <property type="entry name" value="HAD-like_sf"/>
</dbReference>
<evidence type="ECO:0000256" key="4">
    <source>
        <dbReference type="ARBA" id="ARBA00022801"/>
    </source>
</evidence>
<keyword evidence="3" id="KW-0479">Metal-binding</keyword>
<dbReference type="PANTHER" id="PTHR21580">
    <property type="entry name" value="SHIPPO-1-RELATED"/>
    <property type="match status" value="1"/>
</dbReference>